<dbReference type="InterPro" id="IPR036396">
    <property type="entry name" value="Cyt_P450_sf"/>
</dbReference>
<dbReference type="InterPro" id="IPR001128">
    <property type="entry name" value="Cyt_P450"/>
</dbReference>
<comment type="similarity">
    <text evidence="1 2">Belongs to the cytochrome P450 family.</text>
</comment>
<dbReference type="PROSITE" id="PS00086">
    <property type="entry name" value="CYTOCHROME_P450"/>
    <property type="match status" value="1"/>
</dbReference>
<dbReference type="Pfam" id="PF00067">
    <property type="entry name" value="p450"/>
    <property type="match status" value="1"/>
</dbReference>
<keyword evidence="2" id="KW-0408">Iron</keyword>
<protein>
    <submittedName>
        <fullName evidence="3">Cytochrome P450</fullName>
    </submittedName>
</protein>
<keyword evidence="2" id="KW-0503">Monooxygenase</keyword>
<accession>A0ABX5KEB6</accession>
<gene>
    <name evidence="3" type="ORF">C7402_117112</name>
</gene>
<dbReference type="InterPro" id="IPR017972">
    <property type="entry name" value="Cyt_P450_CS"/>
</dbReference>
<dbReference type="Proteomes" id="UP000245712">
    <property type="component" value="Unassembled WGS sequence"/>
</dbReference>
<dbReference type="InterPro" id="IPR002397">
    <property type="entry name" value="Cyt_P450_B"/>
</dbReference>
<keyword evidence="2" id="KW-0479">Metal-binding</keyword>
<evidence type="ECO:0000256" key="2">
    <source>
        <dbReference type="RuleBase" id="RU000461"/>
    </source>
</evidence>
<dbReference type="RefSeq" id="WP_116613376.1">
    <property type="nucleotide sequence ID" value="NZ_QEOB01000017.1"/>
</dbReference>
<dbReference type="CDD" id="cd11035">
    <property type="entry name" value="P450cam-like"/>
    <property type="match status" value="1"/>
</dbReference>
<dbReference type="Gene3D" id="1.10.630.10">
    <property type="entry name" value="Cytochrome P450"/>
    <property type="match status" value="1"/>
</dbReference>
<evidence type="ECO:0000313" key="4">
    <source>
        <dbReference type="Proteomes" id="UP000245712"/>
    </source>
</evidence>
<dbReference type="EMBL" id="QEOB01000017">
    <property type="protein sequence ID" value="PVX75700.1"/>
    <property type="molecule type" value="Genomic_DNA"/>
</dbReference>
<keyword evidence="2" id="KW-0349">Heme</keyword>
<comment type="caution">
    <text evidence="3">The sequence shown here is derived from an EMBL/GenBank/DDBJ whole genome shotgun (WGS) entry which is preliminary data.</text>
</comment>
<dbReference type="PANTHER" id="PTHR46696:SF6">
    <property type="entry name" value="P450, PUTATIVE (EUROFUNG)-RELATED"/>
    <property type="match status" value="1"/>
</dbReference>
<sequence length="396" mass="44725">MQATVPDHVPAELVKDFNYADMRGETDVYEHFRKLHDGPDIFWSPHHGGHWVVTRHEDIAHVLTNKTDFSNRFQSLPKNPIALPLLEYDDPLHMDFRKVLAPFFTPKSIGALEHVSRELTNRLIDDFHAKGHCEFVKEFSQRMPIMILMSLLALPEEDTPYLLKISEEIVRSADPQLQEAAFARVAGYIAEKVLPARRANRGTDIFSSMLQAKVDGGRAMSDEEIIGFGTLLIAAGLDTVASMLGFITLFLAQNPAQRQQLIDDPGLINEALEELMRRFQIANVARMVIRDMEYKGVQFKAGDCILTPTSAAGIDARRYPDPFSVDFKRADKKSIVFGFGAHQCIGAFLARTELRVFLREWLLRIPHFELKPGETAVAVPGKANGMRYLPLVWDRA</sequence>
<evidence type="ECO:0000256" key="1">
    <source>
        <dbReference type="ARBA" id="ARBA00010617"/>
    </source>
</evidence>
<keyword evidence="2" id="KW-0560">Oxidoreductase</keyword>
<keyword evidence="4" id="KW-1185">Reference proteome</keyword>
<name>A0ABX5KEB6_9BURK</name>
<dbReference type="PANTHER" id="PTHR46696">
    <property type="entry name" value="P450, PUTATIVE (EUROFUNG)-RELATED"/>
    <property type="match status" value="1"/>
</dbReference>
<dbReference type="SUPFAM" id="SSF48264">
    <property type="entry name" value="Cytochrome P450"/>
    <property type="match status" value="1"/>
</dbReference>
<organism evidence="3 4">
    <name type="scientific">Paraburkholderia unamae</name>
    <dbReference type="NCBI Taxonomy" id="219649"/>
    <lineage>
        <taxon>Bacteria</taxon>
        <taxon>Pseudomonadati</taxon>
        <taxon>Pseudomonadota</taxon>
        <taxon>Betaproteobacteria</taxon>
        <taxon>Burkholderiales</taxon>
        <taxon>Burkholderiaceae</taxon>
        <taxon>Paraburkholderia</taxon>
    </lineage>
</organism>
<reference evidence="3 4" key="1">
    <citation type="submission" date="2018-05" db="EMBL/GenBank/DDBJ databases">
        <title>Genomic Encyclopedia of Type Strains, Phase IV (KMG-V): Genome sequencing to study the core and pangenomes of soil and plant-associated prokaryotes.</title>
        <authorList>
            <person name="Whitman W."/>
        </authorList>
    </citation>
    <scope>NUCLEOTIDE SEQUENCE [LARGE SCALE GENOMIC DNA]</scope>
    <source>
        <strain evidence="3 4">SCZa-39</strain>
    </source>
</reference>
<dbReference type="PRINTS" id="PR00359">
    <property type="entry name" value="BP450"/>
</dbReference>
<evidence type="ECO:0000313" key="3">
    <source>
        <dbReference type="EMBL" id="PVX75700.1"/>
    </source>
</evidence>
<dbReference type="PRINTS" id="PR00385">
    <property type="entry name" value="P450"/>
</dbReference>
<proteinExistence type="inferred from homology"/>